<dbReference type="PANTHER" id="PTHR43811:SF19">
    <property type="entry name" value="39 KDA FK506-BINDING NUCLEAR PROTEIN"/>
    <property type="match status" value="1"/>
</dbReference>
<dbReference type="EC" id="5.2.1.8" evidence="6"/>
<dbReference type="Gene3D" id="3.10.50.40">
    <property type="match status" value="1"/>
</dbReference>
<dbReference type="GO" id="GO:0003755">
    <property type="term" value="F:peptidyl-prolyl cis-trans isomerase activity"/>
    <property type="evidence" value="ECO:0007669"/>
    <property type="project" value="UniProtKB-UniRule"/>
</dbReference>
<feature type="domain" description="PPIase FKBP-type" evidence="7">
    <location>
        <begin position="90"/>
        <end position="178"/>
    </location>
</feature>
<accession>A0A7W5H109</accession>
<dbReference type="Proteomes" id="UP000544222">
    <property type="component" value="Unassembled WGS sequence"/>
</dbReference>
<organism evidence="8 9">
    <name type="scientific">Microbacter margulisiae</name>
    <dbReference type="NCBI Taxonomy" id="1350067"/>
    <lineage>
        <taxon>Bacteria</taxon>
        <taxon>Pseudomonadati</taxon>
        <taxon>Bacteroidota</taxon>
        <taxon>Bacteroidia</taxon>
        <taxon>Bacteroidales</taxon>
        <taxon>Porphyromonadaceae</taxon>
        <taxon>Microbacter</taxon>
    </lineage>
</organism>
<evidence type="ECO:0000256" key="6">
    <source>
        <dbReference type="RuleBase" id="RU003915"/>
    </source>
</evidence>
<comment type="catalytic activity">
    <reaction evidence="1 5 6">
        <text>[protein]-peptidylproline (omega=180) = [protein]-peptidylproline (omega=0)</text>
        <dbReference type="Rhea" id="RHEA:16237"/>
        <dbReference type="Rhea" id="RHEA-COMP:10747"/>
        <dbReference type="Rhea" id="RHEA-COMP:10748"/>
        <dbReference type="ChEBI" id="CHEBI:83833"/>
        <dbReference type="ChEBI" id="CHEBI:83834"/>
        <dbReference type="EC" id="5.2.1.8"/>
    </reaction>
</comment>
<dbReference type="EMBL" id="JACHYB010000001">
    <property type="protein sequence ID" value="MBB3185856.1"/>
    <property type="molecule type" value="Genomic_DNA"/>
</dbReference>
<dbReference type="PANTHER" id="PTHR43811">
    <property type="entry name" value="FKBP-TYPE PEPTIDYL-PROLYL CIS-TRANS ISOMERASE FKPA"/>
    <property type="match status" value="1"/>
</dbReference>
<dbReference type="PROSITE" id="PS50059">
    <property type="entry name" value="FKBP_PPIASE"/>
    <property type="match status" value="1"/>
</dbReference>
<evidence type="ECO:0000256" key="3">
    <source>
        <dbReference type="ARBA" id="ARBA00023110"/>
    </source>
</evidence>
<keyword evidence="4 5" id="KW-0413">Isomerase</keyword>
<name>A0A7W5H109_9PORP</name>
<evidence type="ECO:0000256" key="4">
    <source>
        <dbReference type="ARBA" id="ARBA00023235"/>
    </source>
</evidence>
<proteinExistence type="inferred from homology"/>
<sequence length="189" mass="21220">MHATIVKEGWIILLLLLLFGCKQAPQLPANQLPPDEENENLIILNKAIVTTEANQIVKYLHQHHLNMQKDSLGFWYAISKNGKGALPVNGDLVTYQYTISLLNDQLCYSNYNTTSKSIILIGHSQSIRGIEMGLMKLRKGGEAQIIIPSILGYSVIGDRHLIPPYAPLVIHLKLISLKHELQNKIIHNE</sequence>
<evidence type="ECO:0000256" key="5">
    <source>
        <dbReference type="PROSITE-ProRule" id="PRU00277"/>
    </source>
</evidence>
<evidence type="ECO:0000259" key="7">
    <source>
        <dbReference type="PROSITE" id="PS50059"/>
    </source>
</evidence>
<gene>
    <name evidence="8" type="ORF">FHX64_000019</name>
</gene>
<evidence type="ECO:0000313" key="9">
    <source>
        <dbReference type="Proteomes" id="UP000544222"/>
    </source>
</evidence>
<dbReference type="SUPFAM" id="SSF54534">
    <property type="entry name" value="FKBP-like"/>
    <property type="match status" value="1"/>
</dbReference>
<dbReference type="Pfam" id="PF00254">
    <property type="entry name" value="FKBP_C"/>
    <property type="match status" value="1"/>
</dbReference>
<dbReference type="InterPro" id="IPR001179">
    <property type="entry name" value="PPIase_FKBP_dom"/>
</dbReference>
<dbReference type="RefSeq" id="WP_183411811.1">
    <property type="nucleotide sequence ID" value="NZ_JACHYB010000001.1"/>
</dbReference>
<comment type="similarity">
    <text evidence="2 6">Belongs to the FKBP-type PPIase family.</text>
</comment>
<dbReference type="PROSITE" id="PS51257">
    <property type="entry name" value="PROKAR_LIPOPROTEIN"/>
    <property type="match status" value="1"/>
</dbReference>
<comment type="caution">
    <text evidence="8">The sequence shown here is derived from an EMBL/GenBank/DDBJ whole genome shotgun (WGS) entry which is preliminary data.</text>
</comment>
<evidence type="ECO:0000256" key="2">
    <source>
        <dbReference type="ARBA" id="ARBA00006577"/>
    </source>
</evidence>
<reference evidence="8 9" key="1">
    <citation type="submission" date="2020-08" db="EMBL/GenBank/DDBJ databases">
        <title>Genomic Encyclopedia of Type Strains, Phase IV (KMG-IV): sequencing the most valuable type-strain genomes for metagenomic binning, comparative biology and taxonomic classification.</title>
        <authorList>
            <person name="Goeker M."/>
        </authorList>
    </citation>
    <scope>NUCLEOTIDE SEQUENCE [LARGE SCALE GENOMIC DNA]</scope>
    <source>
        <strain evidence="8 9">DSM 27471</strain>
    </source>
</reference>
<keyword evidence="9" id="KW-1185">Reference proteome</keyword>
<dbReference type="AlphaFoldDB" id="A0A7W5H109"/>
<dbReference type="InterPro" id="IPR046357">
    <property type="entry name" value="PPIase_dom_sf"/>
</dbReference>
<protein>
    <recommendedName>
        <fullName evidence="6">Peptidyl-prolyl cis-trans isomerase</fullName>
        <ecNumber evidence="6">5.2.1.8</ecNumber>
    </recommendedName>
</protein>
<evidence type="ECO:0000256" key="1">
    <source>
        <dbReference type="ARBA" id="ARBA00000971"/>
    </source>
</evidence>
<keyword evidence="3 5" id="KW-0697">Rotamase</keyword>
<evidence type="ECO:0000313" key="8">
    <source>
        <dbReference type="EMBL" id="MBB3185856.1"/>
    </source>
</evidence>